<dbReference type="InterPro" id="IPR019261">
    <property type="entry name" value="PARG_cat_microbial"/>
</dbReference>
<reference evidence="2 3" key="1">
    <citation type="journal article" date="2012" name="New Phytol.">
        <title>Insight into trade-off between wood decay and parasitism from the genome of a fungal forest pathogen.</title>
        <authorList>
            <person name="Olson A."/>
            <person name="Aerts A."/>
            <person name="Asiegbu F."/>
            <person name="Belbahri L."/>
            <person name="Bouzid O."/>
            <person name="Broberg A."/>
            <person name="Canback B."/>
            <person name="Coutinho P.M."/>
            <person name="Cullen D."/>
            <person name="Dalman K."/>
            <person name="Deflorio G."/>
            <person name="van Diepen L.T."/>
            <person name="Dunand C."/>
            <person name="Duplessis S."/>
            <person name="Durling M."/>
            <person name="Gonthier P."/>
            <person name="Grimwood J."/>
            <person name="Fossdal C.G."/>
            <person name="Hansson D."/>
            <person name="Henrissat B."/>
            <person name="Hietala A."/>
            <person name="Himmelstrand K."/>
            <person name="Hoffmeister D."/>
            <person name="Hogberg N."/>
            <person name="James T.Y."/>
            <person name="Karlsson M."/>
            <person name="Kohler A."/>
            <person name="Kues U."/>
            <person name="Lee Y.H."/>
            <person name="Lin Y.C."/>
            <person name="Lind M."/>
            <person name="Lindquist E."/>
            <person name="Lombard V."/>
            <person name="Lucas S."/>
            <person name="Lunden K."/>
            <person name="Morin E."/>
            <person name="Murat C."/>
            <person name="Park J."/>
            <person name="Raffaello T."/>
            <person name="Rouze P."/>
            <person name="Salamov A."/>
            <person name="Schmutz J."/>
            <person name="Solheim H."/>
            <person name="Stahlberg J."/>
            <person name="Velez H."/>
            <person name="de Vries R.P."/>
            <person name="Wiebenga A."/>
            <person name="Woodward S."/>
            <person name="Yakovlev I."/>
            <person name="Garbelotto M."/>
            <person name="Martin F."/>
            <person name="Grigoriev I.V."/>
            <person name="Stenlid J."/>
        </authorList>
    </citation>
    <scope>NUCLEOTIDE SEQUENCE [LARGE SCALE GENOMIC DNA]</scope>
    <source>
        <strain evidence="2 3">TC 32-1</strain>
    </source>
</reference>
<dbReference type="OrthoDB" id="9985428at2759"/>
<protein>
    <recommendedName>
        <fullName evidence="1">Microbial-type PARG catalytic domain-containing protein</fullName>
    </recommendedName>
</protein>
<dbReference type="PIRSF" id="PIRSF014899">
    <property type="entry name" value="UCP014899"/>
    <property type="match status" value="1"/>
</dbReference>
<organism evidence="2 3">
    <name type="scientific">Heterobasidion irregulare (strain TC 32-1)</name>
    <dbReference type="NCBI Taxonomy" id="747525"/>
    <lineage>
        <taxon>Eukaryota</taxon>
        <taxon>Fungi</taxon>
        <taxon>Dikarya</taxon>
        <taxon>Basidiomycota</taxon>
        <taxon>Agaricomycotina</taxon>
        <taxon>Agaricomycetes</taxon>
        <taxon>Russulales</taxon>
        <taxon>Bondarzewiaceae</taxon>
        <taxon>Heterobasidion</taxon>
        <taxon>Heterobasidion annosum species complex</taxon>
    </lineage>
</organism>
<dbReference type="AlphaFoldDB" id="W4K1Q8"/>
<dbReference type="HOGENOM" id="CLU_024412_0_1_1"/>
<feature type="domain" description="Microbial-type PARG catalytic" evidence="1">
    <location>
        <begin position="49"/>
        <end position="146"/>
    </location>
</feature>
<evidence type="ECO:0000313" key="2">
    <source>
        <dbReference type="EMBL" id="ETW79270.1"/>
    </source>
</evidence>
<dbReference type="InterPro" id="IPR043472">
    <property type="entry name" value="Macro_dom-like"/>
</dbReference>
<keyword evidence="3" id="KW-1185">Reference proteome</keyword>
<dbReference type="GeneID" id="20670995"/>
<gene>
    <name evidence="2" type="ORF">HETIRDRAFT_323785</name>
</gene>
<evidence type="ECO:0000313" key="3">
    <source>
        <dbReference type="Proteomes" id="UP000030671"/>
    </source>
</evidence>
<dbReference type="SUPFAM" id="SSF52949">
    <property type="entry name" value="Macro domain-like"/>
    <property type="match status" value="1"/>
</dbReference>
<dbReference type="Pfam" id="PF10021">
    <property type="entry name" value="PARG_cat_microb"/>
    <property type="match status" value="1"/>
</dbReference>
<evidence type="ECO:0000259" key="1">
    <source>
        <dbReference type="Pfam" id="PF10021"/>
    </source>
</evidence>
<dbReference type="InterPro" id="IPR012664">
    <property type="entry name" value="CHP02452"/>
</dbReference>
<accession>W4K1Q8</accession>
<dbReference type="KEGG" id="hir:HETIRDRAFT_323785"/>
<sequence length="276" mass="30717">MASTLEGRREIALDTLRRTQDVISFTPGASDRSFFINDQLPSLDSTKCPHLQSTKVHVVGTDSYTAAREILRGFPEAIGKTAVLNLASDEKRAGGWMESFTRTQEEALCYSSTLYATLKEDYYPWPNLGPGSIAGIFSPDIVVFKNDLDHNCVDLPLEEQRLVSVISVAAPRNPALTKDGTSLANERDLDDFRGKIRLVYRMAGTWGKQAIVLAAMGCGVYGCPPRQVANEMKSILLEDEFKGWFRSIVFAVYKSPDRATSPNYDIFKEVFEDLQV</sequence>
<dbReference type="RefSeq" id="XP_009549517.1">
    <property type="nucleotide sequence ID" value="XM_009551222.1"/>
</dbReference>
<name>W4K1Q8_HETIT</name>
<dbReference type="STRING" id="747525.W4K1Q8"/>
<dbReference type="InParanoid" id="W4K1Q8"/>
<dbReference type="PANTHER" id="PTHR35596:SF1">
    <property type="entry name" value="MICROBIAL-TYPE PARG CATALYTIC DOMAIN-CONTAINING PROTEIN"/>
    <property type="match status" value="1"/>
</dbReference>
<proteinExistence type="predicted"/>
<dbReference type="NCBIfam" id="TIGR02452">
    <property type="entry name" value="TIGR02452 family protein"/>
    <property type="match status" value="1"/>
</dbReference>
<dbReference type="eggNOG" id="ENOG502RY71">
    <property type="taxonomic scope" value="Eukaryota"/>
</dbReference>
<dbReference type="PANTHER" id="PTHR35596">
    <property type="entry name" value="DUF2263 DOMAIN-CONTAINING PROTEIN"/>
    <property type="match status" value="1"/>
</dbReference>
<dbReference type="Gene3D" id="3.40.220.10">
    <property type="entry name" value="Leucine Aminopeptidase, subunit E, domain 1"/>
    <property type="match status" value="1"/>
</dbReference>
<dbReference type="Proteomes" id="UP000030671">
    <property type="component" value="Unassembled WGS sequence"/>
</dbReference>
<dbReference type="EMBL" id="KI925461">
    <property type="protein sequence ID" value="ETW79270.1"/>
    <property type="molecule type" value="Genomic_DNA"/>
</dbReference>